<dbReference type="PANTHER" id="PTHR38344">
    <property type="entry name" value="UPF0753 PROTEIN AQ_863"/>
    <property type="match status" value="1"/>
</dbReference>
<reference evidence="7" key="1">
    <citation type="submission" date="2014-03" db="EMBL/GenBank/DDBJ databases">
        <authorList>
            <person name="Genoscope - CEA"/>
        </authorList>
    </citation>
    <scope>NUCLEOTIDE SEQUENCE [LARGE SCALE GENOMIC DNA]</scope>
    <source>
        <strain evidence="7">CF27</strain>
    </source>
</reference>
<gene>
    <name evidence="6" type="primary">dabA</name>
    <name evidence="8" type="ORF">AFERRI_20539</name>
    <name evidence="7" type="ORF">AFERRI_370022</name>
</gene>
<dbReference type="PANTHER" id="PTHR38344:SF1">
    <property type="entry name" value="INORGANIC CARBON TRANSPORTER SUBUNIT DABA-RELATED"/>
    <property type="match status" value="1"/>
</dbReference>
<evidence type="ECO:0000313" key="8">
    <source>
        <dbReference type="EMBL" id="SMH65755.1"/>
    </source>
</evidence>
<comment type="subcellular location">
    <subcellularLocation>
        <location evidence="6">Cell membrane</location>
        <topology evidence="6">Peripheral membrane protein</topology>
    </subcellularLocation>
</comment>
<name>A0A060UT06_9PROT</name>
<evidence type="ECO:0000256" key="4">
    <source>
        <dbReference type="ARBA" id="ARBA00022833"/>
    </source>
</evidence>
<comment type="function">
    <text evidence="6">Part of an energy-coupled inorganic carbon pump.</text>
</comment>
<accession>A0A060UT06</accession>
<organism evidence="7">
    <name type="scientific">Acidithiobacillus ferrivorans</name>
    <dbReference type="NCBI Taxonomy" id="160808"/>
    <lineage>
        <taxon>Bacteria</taxon>
        <taxon>Pseudomonadati</taxon>
        <taxon>Pseudomonadota</taxon>
        <taxon>Acidithiobacillia</taxon>
        <taxon>Acidithiobacillales</taxon>
        <taxon>Acidithiobacillaceae</taxon>
        <taxon>Acidithiobacillus</taxon>
    </lineage>
</organism>
<keyword evidence="1 6" id="KW-0813">Transport</keyword>
<evidence type="ECO:0000256" key="2">
    <source>
        <dbReference type="ARBA" id="ARBA00022475"/>
    </source>
</evidence>
<feature type="binding site" evidence="6">
    <location>
        <position position="732"/>
    </location>
    <ligand>
        <name>Zn(2+)</name>
        <dbReference type="ChEBI" id="CHEBI:29105"/>
    </ligand>
</feature>
<dbReference type="HAMAP" id="MF_01871">
    <property type="entry name" value="DabA"/>
    <property type="match status" value="1"/>
</dbReference>
<dbReference type="GO" id="GO:0005886">
    <property type="term" value="C:plasma membrane"/>
    <property type="evidence" value="ECO:0007669"/>
    <property type="project" value="UniProtKB-SubCell"/>
</dbReference>
<evidence type="ECO:0000313" key="9">
    <source>
        <dbReference type="Proteomes" id="UP000193925"/>
    </source>
</evidence>
<reference evidence="8 9" key="3">
    <citation type="submission" date="2017-03" db="EMBL/GenBank/DDBJ databases">
        <authorList>
            <person name="Regsiter A."/>
            <person name="William W."/>
        </authorList>
    </citation>
    <scope>NUCLEOTIDE SEQUENCE [LARGE SCALE GENOMIC DNA]</scope>
    <source>
        <strain evidence="8">PRJEB5721</strain>
    </source>
</reference>
<feature type="binding site" evidence="6">
    <location>
        <position position="475"/>
    </location>
    <ligand>
        <name>Zn(2+)</name>
        <dbReference type="ChEBI" id="CHEBI:29105"/>
    </ligand>
</feature>
<keyword evidence="9" id="KW-1185">Reference proteome</keyword>
<keyword evidence="5 6" id="KW-0472">Membrane</keyword>
<evidence type="ECO:0000313" key="7">
    <source>
        <dbReference type="EMBL" id="CDQ09918.1"/>
    </source>
</evidence>
<dbReference type="InterPro" id="IPR018752">
    <property type="entry name" value="DabA"/>
</dbReference>
<evidence type="ECO:0000256" key="1">
    <source>
        <dbReference type="ARBA" id="ARBA00022448"/>
    </source>
</evidence>
<comment type="cofactor">
    <cofactor evidence="6">
        <name>Zn(2+)</name>
        <dbReference type="ChEBI" id="CHEBI:29105"/>
    </cofactor>
</comment>
<keyword evidence="3 6" id="KW-0479">Metal-binding</keyword>
<feature type="binding site" evidence="6">
    <location>
        <position position="473"/>
    </location>
    <ligand>
        <name>Zn(2+)</name>
        <dbReference type="ChEBI" id="CHEBI:29105"/>
    </ligand>
</feature>
<dbReference type="AlphaFoldDB" id="A0A060UT06"/>
<keyword evidence="2 6" id="KW-1003">Cell membrane</keyword>
<evidence type="ECO:0000256" key="5">
    <source>
        <dbReference type="ARBA" id="ARBA00023136"/>
    </source>
</evidence>
<dbReference type="EMBL" id="CCCS020000031">
    <property type="protein sequence ID" value="CDQ09918.1"/>
    <property type="molecule type" value="Genomic_DNA"/>
</dbReference>
<sequence length="1054" mass="119305">MGGRMDNKLNLGDRLNVRSMIYVASEPIPRFWPMRTFIHHNPLFGLEHLSFDAAIEEANTLFHGRGYLSRSQYQEYRLAGKVDDAKLEKYLDDFLSALPGVLPGVALRKWLWSLLTVCQSEQVVPKTDWLNGQLLHDVLHGQSTTMNRDTQQLQLGVILAHKIAPDGPVYANIDRLFGTDIGQTLDELLIKSCLDFFDEGQSAWQAPGRDQGFFAAWKEVAQHNVRFFLRGLQLRQMLESEETPEGMVAHILKRLKVPEESWQRYITRQLTRLHGWAGFIRFRSSARYYYWAEQFPADLTDFLAVRMVLGMALLQEAVRHHDCPANAEAVQAFVHADPLGAYLRLELHTGSILPAWAHRVEDVLARRRRPSFEKLAHAYMDNKSRWEGERQASHLRRLAATMGGDAEAELMAMTPAQLDEFMGVVRNWEKGEGFVWLRSMETHYIKALINRVNIPKASAPPVDKRPFAQAMLCIDVRSEPMRRHLEAIGDYETFGIGGFFGVPISFLGYGKGTEVHLCPAIQTPKNLILEIPAALELEEEPLYGALEHVLHDLKGSVLSPFVAVEAVGLMFSLGLIGKTVAPLAYHRLHDRLHANKPVTRLLLDKLSHDQADSILRAVQRAMIVRALIKEWNIPRDQVTDDDVRQLREIALENAQGPSDLAQRRHISDQDEMAFIQKLRDIYRVERHEMSLQMERLGRIGFSVDEQVRYISQSLLLVGLIRNFSRFVLMVAHESQTQNNPYESALDCGACGGGKGLPNARVFAAMANKPEVRRRLRDLGIVIPEDSWFMPAVHNTTTDAVELMDIDLLPARHLLYLERLRNGLSAASRRSAAERMPTLGGPGRLAEEPYAAVMMARRQAHDWSQVRPEWGLTRNVYAIVGKRNLTEGLDLESRAFLHSYDYRLDPKGHLLETILSSPLVVGEWINLEHYFSVVDTEHYGSGSKAYHNVAGRFAVMTGNQSDLRTGLPTQTVLKDGKPYHEPVRLIVLVEAPLSFVQKAVGNLVKIKALVGGAWVRVIIMDPEDAYRAYVLDDGAFRLQERSELSMSQPLMEDIA</sequence>
<comment type="subunit">
    <text evidence="6">Forms a complex with DabB.</text>
</comment>
<reference evidence="7" key="2">
    <citation type="submission" date="2014-07" db="EMBL/GenBank/DDBJ databases">
        <title>Initial genome analysis of the psychrotolerant acidophile Acidithiobacillus ferrivorans CF27: insights into iron and sulfur oxidation pathways and into biofilm formation.</title>
        <authorList>
            <person name="Talla E."/>
            <person name="Hedrich S."/>
            <person name="Mangenot S."/>
            <person name="Ji B."/>
            <person name="Johnson D.B."/>
            <person name="Barbe V."/>
            <person name="Bonnefoy V."/>
        </authorList>
    </citation>
    <scope>NUCLEOTIDE SEQUENCE [LARGE SCALE GENOMIC DNA]</scope>
    <source>
        <strain evidence="7">CF27</strain>
    </source>
</reference>
<proteinExistence type="inferred from homology"/>
<dbReference type="EMBL" id="LT841305">
    <property type="protein sequence ID" value="SMH65755.1"/>
    <property type="molecule type" value="Genomic_DNA"/>
</dbReference>
<dbReference type="Pfam" id="PF10070">
    <property type="entry name" value="DabA"/>
    <property type="match status" value="1"/>
</dbReference>
<protein>
    <recommendedName>
        <fullName evidence="6">Probable inorganic carbon transporter subunit DabA</fullName>
    </recommendedName>
</protein>
<evidence type="ECO:0000256" key="6">
    <source>
        <dbReference type="HAMAP-Rule" id="MF_01871"/>
    </source>
</evidence>
<comment type="similarity">
    <text evidence="6">Belongs to the inorganic carbon transporter (TC 9.A.2) DabA family.</text>
</comment>
<dbReference type="GO" id="GO:0008270">
    <property type="term" value="F:zinc ion binding"/>
    <property type="evidence" value="ECO:0007669"/>
    <property type="project" value="UniProtKB-UniRule"/>
</dbReference>
<dbReference type="Proteomes" id="UP000193925">
    <property type="component" value="Chromosome AFERRI"/>
</dbReference>
<evidence type="ECO:0000256" key="3">
    <source>
        <dbReference type="ARBA" id="ARBA00022723"/>
    </source>
</evidence>
<keyword evidence="4 6" id="KW-0862">Zinc</keyword>
<feature type="binding site" evidence="6">
    <location>
        <position position="747"/>
    </location>
    <ligand>
        <name>Zn(2+)</name>
        <dbReference type="ChEBI" id="CHEBI:29105"/>
    </ligand>
</feature>